<dbReference type="GO" id="GO:0008017">
    <property type="term" value="F:microtubule binding"/>
    <property type="evidence" value="ECO:0007669"/>
    <property type="project" value="InterPro"/>
</dbReference>
<dbReference type="InterPro" id="IPR044806">
    <property type="entry name" value="WVD2/WDL1-4"/>
</dbReference>
<reference evidence="2" key="1">
    <citation type="submission" date="2021-01" db="EMBL/GenBank/DDBJ databases">
        <authorList>
            <consortium name="Genoscope - CEA"/>
            <person name="William W."/>
        </authorList>
    </citation>
    <scope>NUCLEOTIDE SEQUENCE</scope>
</reference>
<feature type="compositionally biased region" description="Basic and acidic residues" evidence="1">
    <location>
        <begin position="93"/>
        <end position="117"/>
    </location>
</feature>
<feature type="compositionally biased region" description="Polar residues" evidence="1">
    <location>
        <begin position="67"/>
        <end position="82"/>
    </location>
</feature>
<organism evidence="2">
    <name type="scientific">Brassica napus</name>
    <name type="common">Rape</name>
    <dbReference type="NCBI Taxonomy" id="3708"/>
    <lineage>
        <taxon>Eukaryota</taxon>
        <taxon>Viridiplantae</taxon>
        <taxon>Streptophyta</taxon>
        <taxon>Embryophyta</taxon>
        <taxon>Tracheophyta</taxon>
        <taxon>Spermatophyta</taxon>
        <taxon>Magnoliopsida</taxon>
        <taxon>eudicotyledons</taxon>
        <taxon>Gunneridae</taxon>
        <taxon>Pentapetalae</taxon>
        <taxon>rosids</taxon>
        <taxon>malvids</taxon>
        <taxon>Brassicales</taxon>
        <taxon>Brassicaceae</taxon>
        <taxon>Brassiceae</taxon>
        <taxon>Brassica</taxon>
    </lineage>
</organism>
<dbReference type="PANTHER" id="PTHR46372:SF2">
    <property type="entry name" value="PROTEIN WVD2-LIKE 3"/>
    <property type="match status" value="1"/>
</dbReference>
<dbReference type="GO" id="GO:0000226">
    <property type="term" value="P:microtubule cytoskeleton organization"/>
    <property type="evidence" value="ECO:0007669"/>
    <property type="project" value="InterPro"/>
</dbReference>
<dbReference type="EMBL" id="HG994368">
    <property type="protein sequence ID" value="CAF1867601.1"/>
    <property type="molecule type" value="Genomic_DNA"/>
</dbReference>
<accession>A0A816JQP9</accession>
<feature type="compositionally biased region" description="Basic and acidic residues" evidence="1">
    <location>
        <begin position="27"/>
        <end position="44"/>
    </location>
</feature>
<feature type="compositionally biased region" description="Basic residues" evidence="1">
    <location>
        <begin position="51"/>
        <end position="60"/>
    </location>
</feature>
<dbReference type="AlphaFoldDB" id="A0A816JQP9"/>
<dbReference type="PANTHER" id="PTHR46372">
    <property type="entry name" value="PROTEIN WVD2-LIKE 3"/>
    <property type="match status" value="1"/>
</dbReference>
<sequence length="124" mass="13894">MFGCSIELLHLAGGEVVLGFSFRLEERAEKKTEREPPPKVELKKIPITRSKSPKLGRRKSSGGATGGETSPRVTKPNDSSSFILKKPITKPQPKVETRAKSGKAEERRKEVKKEEAKKKRRLRS</sequence>
<gene>
    <name evidence="2" type="ORF">DARMORV10_C04P64870.1</name>
</gene>
<evidence type="ECO:0000313" key="2">
    <source>
        <dbReference type="EMBL" id="CAF1867601.1"/>
    </source>
</evidence>
<protein>
    <submittedName>
        <fullName evidence="2">(rape) hypothetical protein</fullName>
    </submittedName>
</protein>
<dbReference type="Proteomes" id="UP001295469">
    <property type="component" value="Chromosome C04"/>
</dbReference>
<proteinExistence type="predicted"/>
<name>A0A816JQP9_BRANA</name>
<evidence type="ECO:0000256" key="1">
    <source>
        <dbReference type="SAM" id="MobiDB-lite"/>
    </source>
</evidence>
<feature type="region of interest" description="Disordered" evidence="1">
    <location>
        <begin position="27"/>
        <end position="124"/>
    </location>
</feature>